<dbReference type="RefSeq" id="WP_252760593.1">
    <property type="nucleotide sequence ID" value="NZ_JAMXLY010000013.1"/>
</dbReference>
<evidence type="ECO:0000256" key="1">
    <source>
        <dbReference type="ARBA" id="ARBA00008987"/>
    </source>
</evidence>
<feature type="chain" id="PRO_5045091544" description="Thioredoxin" evidence="7">
    <location>
        <begin position="21"/>
        <end position="179"/>
    </location>
</feature>
<gene>
    <name evidence="9" type="primary">trxA</name>
    <name evidence="9" type="ORF">NG821_05170</name>
</gene>
<dbReference type="InterPro" id="IPR005746">
    <property type="entry name" value="Thioredoxin"/>
</dbReference>
<protein>
    <recommendedName>
        <fullName evidence="6">Thioredoxin</fullName>
    </recommendedName>
</protein>
<evidence type="ECO:0000256" key="6">
    <source>
        <dbReference type="NCBIfam" id="TIGR01068"/>
    </source>
</evidence>
<reference evidence="9 10" key="1">
    <citation type="submission" date="2022-06" db="EMBL/GenBank/DDBJ databases">
        <title>A taxonomic note on the genus Prevotella: Description of four novel genera and emended description of the genera Hallella and Xylanibacter.</title>
        <authorList>
            <person name="Hitch T.C.A."/>
        </authorList>
    </citation>
    <scope>NUCLEOTIDE SEQUENCE [LARGE SCALE GENOMIC DNA]</scope>
    <source>
        <strain evidence="9 10">DSM 100619</strain>
    </source>
</reference>
<feature type="domain" description="Thioredoxin" evidence="8">
    <location>
        <begin position="50"/>
        <end position="178"/>
    </location>
</feature>
<dbReference type="PRINTS" id="PR00421">
    <property type="entry name" value="THIOREDOXIN"/>
</dbReference>
<proteinExistence type="inferred from homology"/>
<dbReference type="CDD" id="cd02947">
    <property type="entry name" value="TRX_family"/>
    <property type="match status" value="1"/>
</dbReference>
<name>A0ABT1BYB1_9BACT</name>
<dbReference type="EMBL" id="JAMXLY010000013">
    <property type="protein sequence ID" value="MCO6025233.1"/>
    <property type="molecule type" value="Genomic_DNA"/>
</dbReference>
<dbReference type="PANTHER" id="PTHR45663:SF11">
    <property type="entry name" value="GEO12009P1"/>
    <property type="match status" value="1"/>
</dbReference>
<dbReference type="InterPro" id="IPR013766">
    <property type="entry name" value="Thioredoxin_domain"/>
</dbReference>
<keyword evidence="5" id="KW-0676">Redox-active center</keyword>
<dbReference type="SUPFAM" id="SSF52833">
    <property type="entry name" value="Thioredoxin-like"/>
    <property type="match status" value="1"/>
</dbReference>
<organism evidence="9 10">
    <name type="scientific">Segatella cerevisiae</name>
    <dbReference type="NCBI Taxonomy" id="2053716"/>
    <lineage>
        <taxon>Bacteria</taxon>
        <taxon>Pseudomonadati</taxon>
        <taxon>Bacteroidota</taxon>
        <taxon>Bacteroidia</taxon>
        <taxon>Bacteroidales</taxon>
        <taxon>Prevotellaceae</taxon>
        <taxon>Segatella</taxon>
    </lineage>
</organism>
<accession>A0ABT1BYB1</accession>
<sequence length="179" mass="20481">MKKKYIFVITLILSVLTAFLGSCGADKKRGQLLESKNLTGKQRAEQARHQQINQKQGDLKMKPIELTSEEFKKKIMDFDRYPKDWKFEGDRPAIVDFYATWCGPCKAVAPIMEQLAEKYAGKIDFYKVDIDQQENVAAAFNVQSIPTILFIPESGEPYMSIGAMMKSQFEDIINEQLLK</sequence>
<dbReference type="Proteomes" id="UP001204015">
    <property type="component" value="Unassembled WGS sequence"/>
</dbReference>
<evidence type="ECO:0000259" key="8">
    <source>
        <dbReference type="PROSITE" id="PS51352"/>
    </source>
</evidence>
<dbReference type="Gene3D" id="3.40.30.10">
    <property type="entry name" value="Glutaredoxin"/>
    <property type="match status" value="1"/>
</dbReference>
<comment type="similarity">
    <text evidence="1">Belongs to the thioredoxin family.</text>
</comment>
<keyword evidence="2" id="KW-0813">Transport</keyword>
<dbReference type="NCBIfam" id="TIGR01068">
    <property type="entry name" value="thioredoxin"/>
    <property type="match status" value="1"/>
</dbReference>
<evidence type="ECO:0000313" key="9">
    <source>
        <dbReference type="EMBL" id="MCO6025233.1"/>
    </source>
</evidence>
<dbReference type="PROSITE" id="PS00194">
    <property type="entry name" value="THIOREDOXIN_1"/>
    <property type="match status" value="1"/>
</dbReference>
<keyword evidence="3" id="KW-0249">Electron transport</keyword>
<keyword evidence="7" id="KW-0732">Signal</keyword>
<evidence type="ECO:0000256" key="3">
    <source>
        <dbReference type="ARBA" id="ARBA00022982"/>
    </source>
</evidence>
<dbReference type="InterPro" id="IPR036249">
    <property type="entry name" value="Thioredoxin-like_sf"/>
</dbReference>
<comment type="caution">
    <text evidence="9">The sequence shown here is derived from an EMBL/GenBank/DDBJ whole genome shotgun (WGS) entry which is preliminary data.</text>
</comment>
<evidence type="ECO:0000256" key="4">
    <source>
        <dbReference type="ARBA" id="ARBA00023157"/>
    </source>
</evidence>
<keyword evidence="4" id="KW-1015">Disulfide bond</keyword>
<evidence type="ECO:0000256" key="2">
    <source>
        <dbReference type="ARBA" id="ARBA00022448"/>
    </source>
</evidence>
<dbReference type="PANTHER" id="PTHR45663">
    <property type="entry name" value="GEO12009P1"/>
    <property type="match status" value="1"/>
</dbReference>
<evidence type="ECO:0000256" key="7">
    <source>
        <dbReference type="SAM" id="SignalP"/>
    </source>
</evidence>
<evidence type="ECO:0000256" key="5">
    <source>
        <dbReference type="ARBA" id="ARBA00023284"/>
    </source>
</evidence>
<dbReference type="PROSITE" id="PS51257">
    <property type="entry name" value="PROKAR_LIPOPROTEIN"/>
    <property type="match status" value="1"/>
</dbReference>
<dbReference type="Pfam" id="PF00085">
    <property type="entry name" value="Thioredoxin"/>
    <property type="match status" value="1"/>
</dbReference>
<dbReference type="InterPro" id="IPR017937">
    <property type="entry name" value="Thioredoxin_CS"/>
</dbReference>
<evidence type="ECO:0000313" key="10">
    <source>
        <dbReference type="Proteomes" id="UP001204015"/>
    </source>
</evidence>
<feature type="signal peptide" evidence="7">
    <location>
        <begin position="1"/>
        <end position="20"/>
    </location>
</feature>
<keyword evidence="10" id="KW-1185">Reference proteome</keyword>
<dbReference type="PROSITE" id="PS51352">
    <property type="entry name" value="THIOREDOXIN_2"/>
    <property type="match status" value="1"/>
</dbReference>